<evidence type="ECO:0000313" key="5">
    <source>
        <dbReference type="Proteomes" id="UP000601522"/>
    </source>
</evidence>
<keyword evidence="1" id="KW-0285">Flavoprotein</keyword>
<dbReference type="InterPro" id="IPR050353">
    <property type="entry name" value="PyrK_electron_transfer"/>
</dbReference>
<dbReference type="InterPro" id="IPR019480">
    <property type="entry name" value="Dihydroorotate_DH_Fe-S-bd"/>
</dbReference>
<keyword evidence="1" id="KW-0274">FAD</keyword>
<dbReference type="InterPro" id="IPR012165">
    <property type="entry name" value="Cyt_c3_hydrogenase_gsu"/>
</dbReference>
<dbReference type="PANTHER" id="PTHR43513:SF3">
    <property type="entry name" value="DIHYDROOROTATE DEHYDROGENASE B (NAD(+)), ELECTRON TRANSFER SUBUNIT-RELATED"/>
    <property type="match status" value="1"/>
</dbReference>
<comment type="cofactor">
    <cofactor evidence="2">
        <name>[2Fe-2S] cluster</name>
        <dbReference type="ChEBI" id="CHEBI:190135"/>
    </cofactor>
    <text evidence="2">Binds 1 [2Fe-2S] cluster per subunit.</text>
</comment>
<feature type="domain" description="FAD-binding FR-type" evidence="3">
    <location>
        <begin position="1"/>
        <end position="95"/>
    </location>
</feature>
<dbReference type="Gene3D" id="2.40.30.10">
    <property type="entry name" value="Translation factors"/>
    <property type="match status" value="1"/>
</dbReference>
<dbReference type="Pfam" id="PF10418">
    <property type="entry name" value="DHODB_Fe-S_bind"/>
    <property type="match status" value="1"/>
</dbReference>
<evidence type="ECO:0000259" key="3">
    <source>
        <dbReference type="PROSITE" id="PS51384"/>
    </source>
</evidence>
<keyword evidence="2" id="KW-0408">Iron</keyword>
<name>A0A926F3R6_9FIRM</name>
<dbReference type="GO" id="GO:0046872">
    <property type="term" value="F:metal ion binding"/>
    <property type="evidence" value="ECO:0007669"/>
    <property type="project" value="UniProtKB-KW"/>
</dbReference>
<feature type="binding site" evidence="2">
    <location>
        <position position="230"/>
    </location>
    <ligand>
        <name>[2Fe-2S] cluster</name>
        <dbReference type="ChEBI" id="CHEBI:190135"/>
    </ligand>
</feature>
<reference evidence="4 5" key="1">
    <citation type="submission" date="2020-08" db="EMBL/GenBank/DDBJ databases">
        <title>Genome public.</title>
        <authorList>
            <person name="Liu C."/>
            <person name="Sun Q."/>
        </authorList>
    </citation>
    <scope>NUCLEOTIDE SEQUENCE [LARGE SCALE GENOMIC DNA]</scope>
    <source>
        <strain evidence="4 5">NSJ-26</strain>
    </source>
</reference>
<dbReference type="GO" id="GO:0016491">
    <property type="term" value="F:oxidoreductase activity"/>
    <property type="evidence" value="ECO:0007669"/>
    <property type="project" value="InterPro"/>
</dbReference>
<sequence>MYKIVDKKLLAPNIYSMDILAPRVAKAALPGQFIIIIVDENGERVPLTICDSNPEKGTVNIVTQAMGSSTKKLVAKEVGDHIKDFVGPLGKPSEFIHEDIEDLKKKKILFAGGGVGVAPIYPQAKWLVERGVEVDIVTGSKNKDLVILEERFAELTENLFIATDDGSYGFHGMVTNAIDELVENQGKKYDLCVIIGPMIMMKFTSMTTKKHGIPSIVSMNPIMVDGTGMCGACRVTVGGETKFACVDGPEFDAHQIDFDEALRRQAQYKEEEIKKDHEYCELTGGMMA</sequence>
<keyword evidence="2" id="KW-0411">Iron-sulfur</keyword>
<keyword evidence="5" id="KW-1185">Reference proteome</keyword>
<dbReference type="PANTHER" id="PTHR43513">
    <property type="entry name" value="DIHYDROOROTATE DEHYDROGENASE B (NAD(+)), ELECTRON TRANSFER SUBUNIT"/>
    <property type="match status" value="1"/>
</dbReference>
<feature type="binding site" evidence="2">
    <location>
        <position position="233"/>
    </location>
    <ligand>
        <name>[2Fe-2S] cluster</name>
        <dbReference type="ChEBI" id="CHEBI:190135"/>
    </ligand>
</feature>
<feature type="binding site" evidence="2">
    <location>
        <position position="245"/>
    </location>
    <ligand>
        <name>[2Fe-2S] cluster</name>
        <dbReference type="ChEBI" id="CHEBI:190135"/>
    </ligand>
</feature>
<comment type="caution">
    <text evidence="4">The sequence shown here is derived from an EMBL/GenBank/DDBJ whole genome shotgun (WGS) entry which is preliminary data.</text>
</comment>
<dbReference type="SUPFAM" id="SSF63380">
    <property type="entry name" value="Riboflavin synthase domain-like"/>
    <property type="match status" value="1"/>
</dbReference>
<comment type="cofactor">
    <cofactor evidence="1">
        <name>FAD</name>
        <dbReference type="ChEBI" id="CHEBI:57692"/>
    </cofactor>
    <text evidence="1">Binds 1 FAD per subunit.</text>
</comment>
<dbReference type="Gene3D" id="3.40.50.80">
    <property type="entry name" value="Nucleotide-binding domain of ferredoxin-NADP reductase (FNR) module"/>
    <property type="match status" value="1"/>
</dbReference>
<dbReference type="CDD" id="cd06219">
    <property type="entry name" value="DHOD_e_trans_like1"/>
    <property type="match status" value="1"/>
</dbReference>
<dbReference type="AlphaFoldDB" id="A0A926F3R6"/>
<organism evidence="4 5">
    <name type="scientific">Wansuia hejianensis</name>
    <dbReference type="NCBI Taxonomy" id="2763667"/>
    <lineage>
        <taxon>Bacteria</taxon>
        <taxon>Bacillati</taxon>
        <taxon>Bacillota</taxon>
        <taxon>Clostridia</taxon>
        <taxon>Lachnospirales</taxon>
        <taxon>Lachnospiraceae</taxon>
        <taxon>Wansuia</taxon>
    </lineage>
</organism>
<evidence type="ECO:0000313" key="4">
    <source>
        <dbReference type="EMBL" id="MBC8591349.1"/>
    </source>
</evidence>
<evidence type="ECO:0000256" key="2">
    <source>
        <dbReference type="PIRSR" id="PIRSR006816-2"/>
    </source>
</evidence>
<dbReference type="Proteomes" id="UP000601522">
    <property type="component" value="Unassembled WGS sequence"/>
</dbReference>
<proteinExistence type="predicted"/>
<dbReference type="PIRSF" id="PIRSF006816">
    <property type="entry name" value="Cyc3_hyd_g"/>
    <property type="match status" value="1"/>
</dbReference>
<dbReference type="InterPro" id="IPR017927">
    <property type="entry name" value="FAD-bd_FR_type"/>
</dbReference>
<dbReference type="GO" id="GO:0051537">
    <property type="term" value="F:2 iron, 2 sulfur cluster binding"/>
    <property type="evidence" value="ECO:0007669"/>
    <property type="project" value="UniProtKB-KW"/>
</dbReference>
<keyword evidence="2" id="KW-0479">Metal-binding</keyword>
<protein>
    <submittedName>
        <fullName evidence="4">Sulfide/dihydroorotate dehydrogenase-like FAD/NAD-binding protein</fullName>
    </submittedName>
</protein>
<dbReference type="GO" id="GO:0050660">
    <property type="term" value="F:flavin adenine dinucleotide binding"/>
    <property type="evidence" value="ECO:0007669"/>
    <property type="project" value="InterPro"/>
</dbReference>
<keyword evidence="2" id="KW-0001">2Fe-2S</keyword>
<feature type="binding site" evidence="1">
    <location>
        <begin position="62"/>
        <end position="64"/>
    </location>
    <ligand>
        <name>FAD</name>
        <dbReference type="ChEBI" id="CHEBI:57692"/>
    </ligand>
</feature>
<dbReference type="InterPro" id="IPR039261">
    <property type="entry name" value="FNR_nucleotide-bd"/>
</dbReference>
<dbReference type="SUPFAM" id="SSF52343">
    <property type="entry name" value="Ferredoxin reductase-like, C-terminal NADP-linked domain"/>
    <property type="match status" value="1"/>
</dbReference>
<evidence type="ECO:0000256" key="1">
    <source>
        <dbReference type="PIRSR" id="PIRSR006816-1"/>
    </source>
</evidence>
<dbReference type="RefSeq" id="WP_249324216.1">
    <property type="nucleotide sequence ID" value="NZ_JACRTK010000004.1"/>
</dbReference>
<dbReference type="EMBL" id="JACRTK010000004">
    <property type="protein sequence ID" value="MBC8591349.1"/>
    <property type="molecule type" value="Genomic_DNA"/>
</dbReference>
<gene>
    <name evidence="4" type="ORF">H8689_09530</name>
</gene>
<accession>A0A926F3R6</accession>
<dbReference type="GO" id="GO:0006221">
    <property type="term" value="P:pyrimidine nucleotide biosynthetic process"/>
    <property type="evidence" value="ECO:0007669"/>
    <property type="project" value="InterPro"/>
</dbReference>
<dbReference type="NCBIfam" id="NF004862">
    <property type="entry name" value="PRK06222.1"/>
    <property type="match status" value="1"/>
</dbReference>
<dbReference type="PROSITE" id="PS51384">
    <property type="entry name" value="FAD_FR"/>
    <property type="match status" value="1"/>
</dbReference>
<dbReference type="InterPro" id="IPR017938">
    <property type="entry name" value="Riboflavin_synthase-like_b-brl"/>
</dbReference>